<protein>
    <submittedName>
        <fullName evidence="1">Uncharacterized protein</fullName>
    </submittedName>
</protein>
<sequence length="304" mass="35925">MMIPESEILFRFERCTRLLHNQKFICALEGNDVRIYDRNGTLLHTFQDLKCAANGAFVTDRLLMLKNTLGKYVLFDLEKMTCVRKIKSLRPRVITLDTFVLTPDHKAFVDLVDVEPGFFLQDLQTGKVQTFPMDGILLARIFCDEEKKIFYFLEDLSDEKELFDWNLYAWEYPFANTSFYKVETIPLPEMCRSLEAEYRNGKILCRNSSKILLFDLQKHDLEFLYATEEDHVIIQTRWSDNGNFVAILESSREQEFNEFAIYDVNTYTCVRRGCERFLFDIDFWDRDTKLLLDMGEETVCVRLV</sequence>
<proteinExistence type="predicted"/>
<reference evidence="1" key="1">
    <citation type="submission" date="2020-08" db="EMBL/GenBank/DDBJ databases">
        <title>Genome public.</title>
        <authorList>
            <person name="Liu C."/>
            <person name="Sun Q."/>
        </authorList>
    </citation>
    <scope>NUCLEOTIDE SEQUENCE</scope>
    <source>
        <strain evidence="1">NSJ-40</strain>
    </source>
</reference>
<comment type="caution">
    <text evidence="1">The sequence shown here is derived from an EMBL/GenBank/DDBJ whole genome shotgun (WGS) entry which is preliminary data.</text>
</comment>
<dbReference type="Proteomes" id="UP000651482">
    <property type="component" value="Unassembled WGS sequence"/>
</dbReference>
<accession>A0A926D8Y4</accession>
<evidence type="ECO:0000313" key="1">
    <source>
        <dbReference type="EMBL" id="MBC8533608.1"/>
    </source>
</evidence>
<keyword evidence="2" id="KW-1185">Reference proteome</keyword>
<organism evidence="1 2">
    <name type="scientific">Yeguia hominis</name>
    <dbReference type="NCBI Taxonomy" id="2763662"/>
    <lineage>
        <taxon>Bacteria</taxon>
        <taxon>Bacillati</taxon>
        <taxon>Bacillota</taxon>
        <taxon>Clostridia</taxon>
        <taxon>Eubacteriales</taxon>
        <taxon>Yeguiaceae</taxon>
        <taxon>Yeguia</taxon>
    </lineage>
</organism>
<dbReference type="EMBL" id="JACRSN010000007">
    <property type="protein sequence ID" value="MBC8533608.1"/>
    <property type="molecule type" value="Genomic_DNA"/>
</dbReference>
<gene>
    <name evidence="1" type="ORF">IAG03_06225</name>
</gene>
<dbReference type="SUPFAM" id="SSF69322">
    <property type="entry name" value="Tricorn protease domain 2"/>
    <property type="match status" value="1"/>
</dbReference>
<evidence type="ECO:0000313" key="2">
    <source>
        <dbReference type="Proteomes" id="UP000651482"/>
    </source>
</evidence>
<dbReference type="AlphaFoldDB" id="A0A926D8Y4"/>
<dbReference type="RefSeq" id="WP_249319135.1">
    <property type="nucleotide sequence ID" value="NZ_JACRSN010000007.1"/>
</dbReference>
<name>A0A926D8Y4_9FIRM</name>